<dbReference type="InterPro" id="IPR058923">
    <property type="entry name" value="RCC1-like_dom"/>
</dbReference>
<feature type="repeat" description="RCC1" evidence="2">
    <location>
        <begin position="297"/>
        <end position="355"/>
    </location>
</feature>
<dbReference type="eggNOG" id="KOG0941">
    <property type="taxonomic scope" value="Eukaryota"/>
</dbReference>
<dbReference type="Pfam" id="PF00415">
    <property type="entry name" value="RCC1"/>
    <property type="match status" value="1"/>
</dbReference>
<dbReference type="InterPro" id="IPR000408">
    <property type="entry name" value="Reg_chr_condens"/>
</dbReference>
<protein>
    <submittedName>
        <fullName evidence="4">Regulator of chromosome condensation, putative</fullName>
    </submittedName>
</protein>
<feature type="repeat" description="RCC1" evidence="2">
    <location>
        <begin position="481"/>
        <end position="533"/>
    </location>
</feature>
<evidence type="ECO:0000256" key="2">
    <source>
        <dbReference type="PROSITE-ProRule" id="PRU00235"/>
    </source>
</evidence>
<gene>
    <name evidence="4" type="ORF">IMG5_172590</name>
</gene>
<evidence type="ECO:0000259" key="3">
    <source>
        <dbReference type="Pfam" id="PF25390"/>
    </source>
</evidence>
<dbReference type="InParanoid" id="G0R1T3"/>
<reference evidence="4 5" key="1">
    <citation type="submission" date="2011-07" db="EMBL/GenBank/DDBJ databases">
        <authorList>
            <person name="Coyne R."/>
            <person name="Brami D."/>
            <person name="Johnson J."/>
            <person name="Hostetler J."/>
            <person name="Hannick L."/>
            <person name="Clark T."/>
            <person name="Cassidy-Hanley D."/>
            <person name="Inman J."/>
        </authorList>
    </citation>
    <scope>NUCLEOTIDE SEQUENCE [LARGE SCALE GENOMIC DNA]</scope>
    <source>
        <strain evidence="4 5">G5</strain>
    </source>
</reference>
<evidence type="ECO:0000313" key="4">
    <source>
        <dbReference type="EMBL" id="EGR28585.1"/>
    </source>
</evidence>
<organism evidence="4 5">
    <name type="scientific">Ichthyophthirius multifiliis</name>
    <name type="common">White spot disease agent</name>
    <name type="synonym">Ich</name>
    <dbReference type="NCBI Taxonomy" id="5932"/>
    <lineage>
        <taxon>Eukaryota</taxon>
        <taxon>Sar</taxon>
        <taxon>Alveolata</taxon>
        <taxon>Ciliophora</taxon>
        <taxon>Intramacronucleata</taxon>
        <taxon>Oligohymenophorea</taxon>
        <taxon>Hymenostomatida</taxon>
        <taxon>Ophryoglenina</taxon>
        <taxon>Ichthyophthirius</taxon>
    </lineage>
</organism>
<dbReference type="AlphaFoldDB" id="G0R1T3"/>
<dbReference type="PROSITE" id="PS00626">
    <property type="entry name" value="RCC1_2"/>
    <property type="match status" value="2"/>
</dbReference>
<feature type="repeat" description="RCC1" evidence="2">
    <location>
        <begin position="356"/>
        <end position="409"/>
    </location>
</feature>
<feature type="repeat" description="RCC1" evidence="2">
    <location>
        <begin position="131"/>
        <end position="192"/>
    </location>
</feature>
<dbReference type="Gene3D" id="2.130.10.30">
    <property type="entry name" value="Regulator of chromosome condensation 1/beta-lactamase-inhibitor protein II"/>
    <property type="match status" value="2"/>
</dbReference>
<dbReference type="PRINTS" id="PR00633">
    <property type="entry name" value="RCCNDNSATION"/>
</dbReference>
<dbReference type="PANTHER" id="PTHR22870">
    <property type="entry name" value="REGULATOR OF CHROMOSOME CONDENSATION"/>
    <property type="match status" value="1"/>
</dbReference>
<feature type="repeat" description="RCC1" evidence="2">
    <location>
        <begin position="245"/>
        <end position="296"/>
    </location>
</feature>
<dbReference type="Proteomes" id="UP000008983">
    <property type="component" value="Unassembled WGS sequence"/>
</dbReference>
<dbReference type="FunCoup" id="G0R1T3">
    <property type="interactions" value="66"/>
</dbReference>
<feature type="domain" description="RCC1-like" evidence="3">
    <location>
        <begin position="95"/>
        <end position="397"/>
    </location>
</feature>
<dbReference type="SUPFAM" id="SSF50985">
    <property type="entry name" value="RCC1/BLIP-II"/>
    <property type="match status" value="1"/>
</dbReference>
<keyword evidence="5" id="KW-1185">Reference proteome</keyword>
<dbReference type="OrthoDB" id="8068875at2759"/>
<accession>G0R1T3</accession>
<dbReference type="InterPro" id="IPR051210">
    <property type="entry name" value="Ub_ligase/GEF_domain"/>
</dbReference>
<dbReference type="RefSeq" id="XP_004029821.1">
    <property type="nucleotide sequence ID" value="XM_004029773.1"/>
</dbReference>
<keyword evidence="1" id="KW-0677">Repeat</keyword>
<dbReference type="OMA" id="THIACNE"/>
<dbReference type="STRING" id="857967.G0R1T3"/>
<dbReference type="EMBL" id="GL984229">
    <property type="protein sequence ID" value="EGR28585.1"/>
    <property type="molecule type" value="Genomic_DNA"/>
</dbReference>
<dbReference type="PROSITE" id="PS50012">
    <property type="entry name" value="RCC1_3"/>
    <property type="match status" value="6"/>
</dbReference>
<name>G0R1T3_ICHMU</name>
<proteinExistence type="predicted"/>
<dbReference type="GeneID" id="14904650"/>
<evidence type="ECO:0000256" key="1">
    <source>
        <dbReference type="ARBA" id="ARBA00022737"/>
    </source>
</evidence>
<sequence length="612" mass="69262">MALLSIHKLYGDPRGRGSQIVPWEQFIVWRLSIIARQQQKIHDAEYLEEIFDQKKDNNNNIEKQGNTNNFMFPHWVETLKFFDENKNNENDKTEASSYSKFEKNKPINQSGNIVQILEKDSSTFSKKDAIGVLYSWGQNTEGQMGNVYDPKTNNPKHRKIKINFPKLVYPLKDSIIIQVSCGYQHSVAITFNGNVLVWGDNSSSQLGLGINSPNSIYYPVQIPNIQNIINVSCGSEHTLALDNRNQVYSWGNGEGGLLGHSNEEIQASPKIIDKFQDLQVEFIICGGLHSLALTKKGHVYSWGRNEGGQLGLNQDVLKDNLYFCCLPEKICGQLEGVFVKQIAAGDAHSLALAQNGQVFGWGYNINGQLGLGQQQSDKQVSEPKQIKNLQKIEKVFCCGLNDQNQLGIEKLPIKIQNTHNQSILNQNINIIDQYKANDNSKNNNNIYIPKRMDCFYQMPVLHLSCGHNHSLAFVLADTKHYMVFAWGMNKHGQLGIGDTGQNSSMARPITYLQDIIAYSMACGSYHSLLIINDITRIIKKDVVKNLKQNVEKYDSYWNFCSSDDKLNSKLSLDISSLLYNQENIIPSDEGQIENPKHIKKQNQFYCLGPQFQ</sequence>
<dbReference type="InterPro" id="IPR009091">
    <property type="entry name" value="RCC1/BLIP-II"/>
</dbReference>
<feature type="repeat" description="RCC1" evidence="2">
    <location>
        <begin position="193"/>
        <end position="244"/>
    </location>
</feature>
<dbReference type="Pfam" id="PF25390">
    <property type="entry name" value="WD40_RLD"/>
    <property type="match status" value="1"/>
</dbReference>
<dbReference type="PANTHER" id="PTHR22870:SF408">
    <property type="entry name" value="OS09G0560450 PROTEIN"/>
    <property type="match status" value="1"/>
</dbReference>
<evidence type="ECO:0000313" key="5">
    <source>
        <dbReference type="Proteomes" id="UP000008983"/>
    </source>
</evidence>